<evidence type="ECO:0000256" key="2">
    <source>
        <dbReference type="ARBA" id="ARBA00022670"/>
    </source>
</evidence>
<dbReference type="GO" id="GO:0004252">
    <property type="term" value="F:serine-type endopeptidase activity"/>
    <property type="evidence" value="ECO:0007669"/>
    <property type="project" value="UniProtKB-UniRule"/>
</dbReference>
<comment type="similarity">
    <text evidence="1 6">Belongs to the peptidase S8 family.</text>
</comment>
<evidence type="ECO:0000259" key="8">
    <source>
        <dbReference type="Pfam" id="PF00082"/>
    </source>
</evidence>
<name>A0AA39W9Q4_9PEZI</name>
<dbReference type="Pfam" id="PF00023">
    <property type="entry name" value="Ank"/>
    <property type="match status" value="1"/>
</dbReference>
<evidence type="ECO:0000256" key="3">
    <source>
        <dbReference type="ARBA" id="ARBA00022801"/>
    </source>
</evidence>
<dbReference type="Proteomes" id="UP001174934">
    <property type="component" value="Unassembled WGS sequence"/>
</dbReference>
<dbReference type="InterPro" id="IPR000209">
    <property type="entry name" value="Peptidase_S8/S53_dom"/>
</dbReference>
<proteinExistence type="inferred from homology"/>
<feature type="domain" description="Peptidase S8/S53" evidence="8">
    <location>
        <begin position="686"/>
        <end position="916"/>
    </location>
</feature>
<accession>A0AA39W9Q4</accession>
<reference evidence="9" key="1">
    <citation type="submission" date="2023-06" db="EMBL/GenBank/DDBJ databases">
        <title>Genome-scale phylogeny and comparative genomics of the fungal order Sordariales.</title>
        <authorList>
            <consortium name="Lawrence Berkeley National Laboratory"/>
            <person name="Hensen N."/>
            <person name="Bonometti L."/>
            <person name="Westerberg I."/>
            <person name="Brannstrom I.O."/>
            <person name="Guillou S."/>
            <person name="Cros-Aarteil S."/>
            <person name="Calhoun S."/>
            <person name="Haridas S."/>
            <person name="Kuo A."/>
            <person name="Mondo S."/>
            <person name="Pangilinan J."/>
            <person name="Riley R."/>
            <person name="LaButti K."/>
            <person name="Andreopoulos B."/>
            <person name="Lipzen A."/>
            <person name="Chen C."/>
            <person name="Yanf M."/>
            <person name="Daum C."/>
            <person name="Ng V."/>
            <person name="Clum A."/>
            <person name="Steindorff A."/>
            <person name="Ohm R."/>
            <person name="Martin F."/>
            <person name="Silar P."/>
            <person name="Natvig D."/>
            <person name="Lalanne C."/>
            <person name="Gautier V."/>
            <person name="Ament-velasquez S.L."/>
            <person name="Kruys A."/>
            <person name="Hutchinson M.I."/>
            <person name="Powell A.J."/>
            <person name="Barry K."/>
            <person name="Miller A.N."/>
            <person name="Grigoriev I.V."/>
            <person name="Debuchy R."/>
            <person name="Gladieux P."/>
            <person name="Thoren M.H."/>
            <person name="Johannesson H."/>
        </authorList>
    </citation>
    <scope>NUCLEOTIDE SEQUENCE</scope>
    <source>
        <strain evidence="9">SMH3391-2</strain>
    </source>
</reference>
<dbReference type="CDD" id="cd07491">
    <property type="entry name" value="Peptidases_S8_7"/>
    <property type="match status" value="1"/>
</dbReference>
<evidence type="ECO:0000256" key="7">
    <source>
        <dbReference type="SAM" id="MobiDB-lite"/>
    </source>
</evidence>
<feature type="region of interest" description="Disordered" evidence="7">
    <location>
        <begin position="254"/>
        <end position="298"/>
    </location>
</feature>
<dbReference type="Gene3D" id="3.40.50.200">
    <property type="entry name" value="Peptidase S8/S53 domain"/>
    <property type="match status" value="1"/>
</dbReference>
<dbReference type="InterPro" id="IPR036852">
    <property type="entry name" value="Peptidase_S8/S53_dom_sf"/>
</dbReference>
<evidence type="ECO:0000256" key="4">
    <source>
        <dbReference type="ARBA" id="ARBA00022825"/>
    </source>
</evidence>
<dbReference type="PROSITE" id="PS51892">
    <property type="entry name" value="SUBTILASE"/>
    <property type="match status" value="1"/>
</dbReference>
<evidence type="ECO:0000256" key="5">
    <source>
        <dbReference type="PROSITE-ProRule" id="PRU00023"/>
    </source>
</evidence>
<dbReference type="SUPFAM" id="SSF48403">
    <property type="entry name" value="Ankyrin repeat"/>
    <property type="match status" value="1"/>
</dbReference>
<dbReference type="GO" id="GO:0006508">
    <property type="term" value="P:proteolysis"/>
    <property type="evidence" value="ECO:0007669"/>
    <property type="project" value="UniProtKB-KW"/>
</dbReference>
<dbReference type="PANTHER" id="PTHR43399:SF4">
    <property type="entry name" value="CELL WALL-ASSOCIATED PROTEASE"/>
    <property type="match status" value="1"/>
</dbReference>
<dbReference type="PANTHER" id="PTHR43399">
    <property type="entry name" value="SUBTILISIN-RELATED"/>
    <property type="match status" value="1"/>
</dbReference>
<keyword evidence="3 6" id="KW-0378">Hydrolase</keyword>
<gene>
    <name evidence="9" type="ORF">B0T17DRAFT_658553</name>
</gene>
<dbReference type="AlphaFoldDB" id="A0AA39W9Q4"/>
<organism evidence="9 10">
    <name type="scientific">Bombardia bombarda</name>
    <dbReference type="NCBI Taxonomy" id="252184"/>
    <lineage>
        <taxon>Eukaryota</taxon>
        <taxon>Fungi</taxon>
        <taxon>Dikarya</taxon>
        <taxon>Ascomycota</taxon>
        <taxon>Pezizomycotina</taxon>
        <taxon>Sordariomycetes</taxon>
        <taxon>Sordariomycetidae</taxon>
        <taxon>Sordariales</taxon>
        <taxon>Lasiosphaeriaceae</taxon>
        <taxon>Bombardia</taxon>
    </lineage>
</organism>
<feature type="active site" description="Charge relay system" evidence="6">
    <location>
        <position position="734"/>
    </location>
</feature>
<evidence type="ECO:0000256" key="6">
    <source>
        <dbReference type="PROSITE-ProRule" id="PRU01240"/>
    </source>
</evidence>
<dbReference type="Pfam" id="PF00082">
    <property type="entry name" value="Peptidase_S8"/>
    <property type="match status" value="1"/>
</dbReference>
<keyword evidence="2 6" id="KW-0645">Protease</keyword>
<feature type="repeat" description="ANK" evidence="5">
    <location>
        <begin position="195"/>
        <end position="224"/>
    </location>
</feature>
<dbReference type="Gene3D" id="1.25.40.20">
    <property type="entry name" value="Ankyrin repeat-containing domain"/>
    <property type="match status" value="1"/>
</dbReference>
<comment type="caution">
    <text evidence="9">The sequence shown here is derived from an EMBL/GenBank/DDBJ whole genome shotgun (WGS) entry which is preliminary data.</text>
</comment>
<sequence length="1018" mass="112590">MTQKQPVVVVDDVDGESSDGYDDDPVLLPAIDQEDPVLATFETIIQKGVRNELDLSSPEKRTAFLNSYGTNVLTDRTRAGETILHLLAERLAYKNLIRLLVRKFRSLLDERDHRNRTPLYLAIATRNVVFIEVVCLERAKDVDRLISMQCETARNSIHAAIHYDLAYGKTSGSLEATLKLINMASETTLCAKDQDGCTPLHLAVDYARCKPSQLVIVRTLIAQGDKALDELTAKPGDLSVYQYHQYTRDQLYQKSAHTGGGHAAAQAEDGSSGGVAQAVRKAQVHRPENKAGATGHTENVIHVAQQLVAEQRLRNVAKTTSQVSDEPVTLQLKRRPTGNVGATHGEQGQRERESRARHVDVFLNEENANKIREEIKLHYLRTTFVADDTPHDHDAGITTRDQRKAVKFLHGANLASINLCFDYSRCPPAISKDSFEQSYDHMNMDNVLRYVAFGTVELDKPPPPTNPKLAKRLTSLAKSGRGRSDLVFFFNWLQRKKVSYIIKVIVDDLQDRPHCDKAIEDSLKPFDIEILDWQRLDLCPETIFNACRNVREINLRWSGNRAMLRAWSEPEGLPRLPNLEKVHLIWNADQALETVDRVRSNIVDFQARVEKSLKAISSGSAERKILIYSIQDNVPDSEHLVHANDPAKPLHTSERGMHKWLDCMDKFADEIQGVAVPDTAEELLRKDITIALIDDGVNPETESLRGKVIGGDTFDRGFPHDNGPSPYYVSSRGHGTVMADMICRVFPLAKLYVLKLEAHESPEAIDGHRNEISAQSAALAVDAAVDKKVDVISMSWTVKMTNENKEGIASLRSAVLRALDQGILIFCAAGDTGAIIDSEFPYSIDTTRIFRIGAAMADGRMWGPTGSPLNLSFILPGHNIVSRNPHREAAMPGGFEENTGSSVATALAAGLAALVLHCIRLGAIFTEMEKRQQQGKLEGAGLAAVRLADFASVKAHDNMKSVLKAIGLDDSQQKFIEVWRRFEEPAAGLKAATGGAAQMAVVVELARRLALSVRSTNA</sequence>
<feature type="active site" description="Charge relay system" evidence="6">
    <location>
        <position position="902"/>
    </location>
</feature>
<keyword evidence="10" id="KW-1185">Reference proteome</keyword>
<dbReference type="InterPro" id="IPR051048">
    <property type="entry name" value="Peptidase_S8/S53_subtilisin"/>
</dbReference>
<keyword evidence="4 6" id="KW-0720">Serine protease</keyword>
<dbReference type="EMBL" id="JAULSR010000011">
    <property type="protein sequence ID" value="KAK0610002.1"/>
    <property type="molecule type" value="Genomic_DNA"/>
</dbReference>
<protein>
    <recommendedName>
        <fullName evidence="8">Peptidase S8/S53 domain-containing protein</fullName>
    </recommendedName>
</protein>
<keyword evidence="5" id="KW-0040">ANK repeat</keyword>
<feature type="region of interest" description="Disordered" evidence="7">
    <location>
        <begin position="336"/>
        <end position="355"/>
    </location>
</feature>
<dbReference type="SUPFAM" id="SSF52743">
    <property type="entry name" value="Subtilisin-like"/>
    <property type="match status" value="1"/>
</dbReference>
<dbReference type="PROSITE" id="PS50088">
    <property type="entry name" value="ANK_REPEAT"/>
    <property type="match status" value="1"/>
</dbReference>
<dbReference type="InterPro" id="IPR015500">
    <property type="entry name" value="Peptidase_S8_subtilisin-rel"/>
</dbReference>
<dbReference type="PRINTS" id="PR00723">
    <property type="entry name" value="SUBTILISIN"/>
</dbReference>
<feature type="active site" description="Charge relay system" evidence="6">
    <location>
        <position position="694"/>
    </location>
</feature>
<dbReference type="InterPro" id="IPR002110">
    <property type="entry name" value="Ankyrin_rpt"/>
</dbReference>
<dbReference type="InterPro" id="IPR036770">
    <property type="entry name" value="Ankyrin_rpt-contain_sf"/>
</dbReference>
<evidence type="ECO:0000313" key="10">
    <source>
        <dbReference type="Proteomes" id="UP001174934"/>
    </source>
</evidence>
<evidence type="ECO:0000313" key="9">
    <source>
        <dbReference type="EMBL" id="KAK0610002.1"/>
    </source>
</evidence>
<evidence type="ECO:0000256" key="1">
    <source>
        <dbReference type="ARBA" id="ARBA00011073"/>
    </source>
</evidence>
<dbReference type="SMART" id="SM00248">
    <property type="entry name" value="ANK"/>
    <property type="match status" value="3"/>
</dbReference>